<evidence type="ECO:0000259" key="2">
    <source>
        <dbReference type="Pfam" id="PF12728"/>
    </source>
</evidence>
<dbReference type="InterPro" id="IPR009061">
    <property type="entry name" value="DNA-bd_dom_put_sf"/>
</dbReference>
<dbReference type="GO" id="GO:0003677">
    <property type="term" value="F:DNA binding"/>
    <property type="evidence" value="ECO:0007669"/>
    <property type="project" value="UniProtKB-KW"/>
</dbReference>
<accession>A0A2M9G6K7</accession>
<evidence type="ECO:0000256" key="1">
    <source>
        <dbReference type="SAM" id="MobiDB-lite"/>
    </source>
</evidence>
<dbReference type="Proteomes" id="UP000229498">
    <property type="component" value="Unassembled WGS sequence"/>
</dbReference>
<reference evidence="3 4" key="1">
    <citation type="submission" date="2017-11" db="EMBL/GenBank/DDBJ databases">
        <title>Draft genome sequence of Rhizobiales bacterium SY3-13.</title>
        <authorList>
            <person name="Sun C."/>
        </authorList>
    </citation>
    <scope>NUCLEOTIDE SEQUENCE [LARGE SCALE GENOMIC DNA]</scope>
    <source>
        <strain evidence="3 4">SY3-13</strain>
    </source>
</reference>
<feature type="region of interest" description="Disordered" evidence="1">
    <location>
        <begin position="137"/>
        <end position="163"/>
    </location>
</feature>
<evidence type="ECO:0000313" key="4">
    <source>
        <dbReference type="Proteomes" id="UP000229498"/>
    </source>
</evidence>
<comment type="caution">
    <text evidence="3">The sequence shown here is derived from an EMBL/GenBank/DDBJ whole genome shotgun (WGS) entry which is preliminary data.</text>
</comment>
<gene>
    <name evidence="3" type="ORF">CVT23_01265</name>
</gene>
<name>A0A2M9G6K7_9PROT</name>
<dbReference type="InterPro" id="IPR041657">
    <property type="entry name" value="HTH_17"/>
</dbReference>
<keyword evidence="4" id="KW-1185">Reference proteome</keyword>
<dbReference type="EMBL" id="PHIG01000005">
    <property type="protein sequence ID" value="PJK31340.1"/>
    <property type="molecule type" value="Genomic_DNA"/>
</dbReference>
<proteinExistence type="predicted"/>
<sequence>MAAASGGNWRAVKRHRNYTVEEVARTLGRGRGTIRRWIADGLPALTDRKPFLILGEDLIAFLKARRRPRARCGPGEFYCFRCRVPRRAALEMAEIVDRNPSSVNLRALCAVCETLMHRRVAIARLAPFAAGMEVSGPQAPTHIGEPAGPCVDDHFDKEPQTHA</sequence>
<dbReference type="Pfam" id="PF12728">
    <property type="entry name" value="HTH_17"/>
    <property type="match status" value="1"/>
</dbReference>
<evidence type="ECO:0000313" key="3">
    <source>
        <dbReference type="EMBL" id="PJK31340.1"/>
    </source>
</evidence>
<dbReference type="RefSeq" id="WP_109793766.1">
    <property type="nucleotide sequence ID" value="NZ_PHIG01000005.1"/>
</dbReference>
<keyword evidence="3" id="KW-0238">DNA-binding</keyword>
<protein>
    <submittedName>
        <fullName evidence="3">DNA-binding protein</fullName>
    </submittedName>
</protein>
<feature type="domain" description="Helix-turn-helix" evidence="2">
    <location>
        <begin position="18"/>
        <end position="66"/>
    </location>
</feature>
<dbReference type="OrthoDB" id="8546410at2"/>
<dbReference type="AlphaFoldDB" id="A0A2M9G6K7"/>
<dbReference type="SUPFAM" id="SSF46955">
    <property type="entry name" value="Putative DNA-binding domain"/>
    <property type="match status" value="1"/>
</dbReference>
<feature type="compositionally biased region" description="Basic and acidic residues" evidence="1">
    <location>
        <begin position="151"/>
        <end position="163"/>
    </location>
</feature>
<organism evidence="3 4">
    <name type="scientific">Minwuia thermotolerans</name>
    <dbReference type="NCBI Taxonomy" id="2056226"/>
    <lineage>
        <taxon>Bacteria</taxon>
        <taxon>Pseudomonadati</taxon>
        <taxon>Pseudomonadota</taxon>
        <taxon>Alphaproteobacteria</taxon>
        <taxon>Minwuiales</taxon>
        <taxon>Minwuiaceae</taxon>
        <taxon>Minwuia</taxon>
    </lineage>
</organism>